<sequence>MKGITVWITQVEPRNTATKKVGASGFPHWERMDFSSSAWIMQRPAPQQERRVSSSPTPAAEGGRRGRSWSPGQGVEGRRLQRDRTPSPRKTRVDLEKVVESGVFEFDNGFGEDCGNRRVYKKALHH</sequence>
<proteinExistence type="predicted"/>
<evidence type="ECO:0000313" key="2">
    <source>
        <dbReference type="EMBL" id="GMH74077.1"/>
    </source>
</evidence>
<dbReference type="EMBL" id="BRXZ01002972">
    <property type="protein sequence ID" value="GMH74077.1"/>
    <property type="molecule type" value="Genomic_DNA"/>
</dbReference>
<evidence type="ECO:0000256" key="1">
    <source>
        <dbReference type="SAM" id="MobiDB-lite"/>
    </source>
</evidence>
<dbReference type="Proteomes" id="UP001165082">
    <property type="component" value="Unassembled WGS sequence"/>
</dbReference>
<reference evidence="2" key="1">
    <citation type="submission" date="2022-07" db="EMBL/GenBank/DDBJ databases">
        <title>Genome analysis of Parmales, a sister group of diatoms, reveals the evolutionary specialization of diatoms from phago-mixotrophs to photoautotrophs.</title>
        <authorList>
            <person name="Ban H."/>
            <person name="Sato S."/>
            <person name="Yoshikawa S."/>
            <person name="Kazumasa Y."/>
            <person name="Nakamura Y."/>
            <person name="Ichinomiya M."/>
            <person name="Saitoh K."/>
            <person name="Sato N."/>
            <person name="Blanc-Mathieu R."/>
            <person name="Endo H."/>
            <person name="Kuwata A."/>
            <person name="Ogata H."/>
        </authorList>
    </citation>
    <scope>NUCLEOTIDE SEQUENCE</scope>
</reference>
<name>A0A9W7ARA3_9STRA</name>
<gene>
    <name evidence="2" type="ORF">TrRE_jg1408</name>
</gene>
<feature type="compositionally biased region" description="Basic and acidic residues" evidence="1">
    <location>
        <begin position="76"/>
        <end position="94"/>
    </location>
</feature>
<feature type="region of interest" description="Disordered" evidence="1">
    <location>
        <begin position="37"/>
        <end position="94"/>
    </location>
</feature>
<dbReference type="AlphaFoldDB" id="A0A9W7ARA3"/>
<keyword evidence="3" id="KW-1185">Reference proteome</keyword>
<protein>
    <submittedName>
        <fullName evidence="2">Uncharacterized protein</fullName>
    </submittedName>
</protein>
<accession>A0A9W7ARA3</accession>
<organism evidence="2 3">
    <name type="scientific">Triparma retinervis</name>
    <dbReference type="NCBI Taxonomy" id="2557542"/>
    <lineage>
        <taxon>Eukaryota</taxon>
        <taxon>Sar</taxon>
        <taxon>Stramenopiles</taxon>
        <taxon>Ochrophyta</taxon>
        <taxon>Bolidophyceae</taxon>
        <taxon>Parmales</taxon>
        <taxon>Triparmaceae</taxon>
        <taxon>Triparma</taxon>
    </lineage>
</organism>
<evidence type="ECO:0000313" key="3">
    <source>
        <dbReference type="Proteomes" id="UP001165082"/>
    </source>
</evidence>
<comment type="caution">
    <text evidence="2">The sequence shown here is derived from an EMBL/GenBank/DDBJ whole genome shotgun (WGS) entry which is preliminary data.</text>
</comment>